<feature type="region of interest" description="Disordered" evidence="6">
    <location>
        <begin position="163"/>
        <end position="185"/>
    </location>
</feature>
<evidence type="ECO:0000259" key="7">
    <source>
        <dbReference type="PROSITE" id="PS50002"/>
    </source>
</evidence>
<keyword evidence="2 5" id="KW-0728">SH3 domain</keyword>
<dbReference type="OrthoDB" id="19092at2759"/>
<dbReference type="PROSITE" id="PS50002">
    <property type="entry name" value="SH3"/>
    <property type="match status" value="1"/>
</dbReference>
<evidence type="ECO:0000313" key="9">
    <source>
        <dbReference type="Proteomes" id="UP000244005"/>
    </source>
</evidence>
<evidence type="ECO:0000313" key="8">
    <source>
        <dbReference type="EMBL" id="PTQ32150.1"/>
    </source>
</evidence>
<dbReference type="Gramene" id="Mp7g18190.1">
    <property type="protein sequence ID" value="Mp7g18190.1.cds"/>
    <property type="gene ID" value="Mp7g18190"/>
</dbReference>
<evidence type="ECO:0000256" key="4">
    <source>
        <dbReference type="ARBA" id="ARBA00023136"/>
    </source>
</evidence>
<organism evidence="8 9">
    <name type="scientific">Marchantia polymorpha</name>
    <name type="common">Common liverwort</name>
    <name type="synonym">Marchantia aquatica</name>
    <dbReference type="NCBI Taxonomy" id="3197"/>
    <lineage>
        <taxon>Eukaryota</taxon>
        <taxon>Viridiplantae</taxon>
        <taxon>Streptophyta</taxon>
        <taxon>Embryophyta</taxon>
        <taxon>Marchantiophyta</taxon>
        <taxon>Marchantiopsida</taxon>
        <taxon>Marchantiidae</taxon>
        <taxon>Marchantiales</taxon>
        <taxon>Marchantiaceae</taxon>
        <taxon>Marchantia</taxon>
    </lineage>
</organism>
<dbReference type="SMART" id="SM00326">
    <property type="entry name" value="SH3"/>
    <property type="match status" value="1"/>
</dbReference>
<reference evidence="9" key="1">
    <citation type="journal article" date="2017" name="Cell">
        <title>Insights into land plant evolution garnered from the Marchantia polymorpha genome.</title>
        <authorList>
            <person name="Bowman J.L."/>
            <person name="Kohchi T."/>
            <person name="Yamato K.T."/>
            <person name="Jenkins J."/>
            <person name="Shu S."/>
            <person name="Ishizaki K."/>
            <person name="Yamaoka S."/>
            <person name="Nishihama R."/>
            <person name="Nakamura Y."/>
            <person name="Berger F."/>
            <person name="Adam C."/>
            <person name="Aki S.S."/>
            <person name="Althoff F."/>
            <person name="Araki T."/>
            <person name="Arteaga-Vazquez M.A."/>
            <person name="Balasubrmanian S."/>
            <person name="Barry K."/>
            <person name="Bauer D."/>
            <person name="Boehm C.R."/>
            <person name="Briginshaw L."/>
            <person name="Caballero-Perez J."/>
            <person name="Catarino B."/>
            <person name="Chen F."/>
            <person name="Chiyoda S."/>
            <person name="Chovatia M."/>
            <person name="Davies K.M."/>
            <person name="Delmans M."/>
            <person name="Demura T."/>
            <person name="Dierschke T."/>
            <person name="Dolan L."/>
            <person name="Dorantes-Acosta A.E."/>
            <person name="Eklund D.M."/>
            <person name="Florent S.N."/>
            <person name="Flores-Sandoval E."/>
            <person name="Fujiyama A."/>
            <person name="Fukuzawa H."/>
            <person name="Galik B."/>
            <person name="Grimanelli D."/>
            <person name="Grimwood J."/>
            <person name="Grossniklaus U."/>
            <person name="Hamada T."/>
            <person name="Haseloff J."/>
            <person name="Hetherington A.J."/>
            <person name="Higo A."/>
            <person name="Hirakawa Y."/>
            <person name="Hundley H.N."/>
            <person name="Ikeda Y."/>
            <person name="Inoue K."/>
            <person name="Inoue S.I."/>
            <person name="Ishida S."/>
            <person name="Jia Q."/>
            <person name="Kakita M."/>
            <person name="Kanazawa T."/>
            <person name="Kawai Y."/>
            <person name="Kawashima T."/>
            <person name="Kennedy M."/>
            <person name="Kinose K."/>
            <person name="Kinoshita T."/>
            <person name="Kohara Y."/>
            <person name="Koide E."/>
            <person name="Komatsu K."/>
            <person name="Kopischke S."/>
            <person name="Kubo M."/>
            <person name="Kyozuka J."/>
            <person name="Lagercrantz U."/>
            <person name="Lin S.S."/>
            <person name="Lindquist E."/>
            <person name="Lipzen A.M."/>
            <person name="Lu C.W."/>
            <person name="De Luna E."/>
            <person name="Martienssen R.A."/>
            <person name="Minamino N."/>
            <person name="Mizutani M."/>
            <person name="Mizutani M."/>
            <person name="Mochizuki N."/>
            <person name="Monte I."/>
            <person name="Mosher R."/>
            <person name="Nagasaki H."/>
            <person name="Nakagami H."/>
            <person name="Naramoto S."/>
            <person name="Nishitani K."/>
            <person name="Ohtani M."/>
            <person name="Okamoto T."/>
            <person name="Okumura M."/>
            <person name="Phillips J."/>
            <person name="Pollak B."/>
            <person name="Reinders A."/>
            <person name="Rovekamp M."/>
            <person name="Sano R."/>
            <person name="Sawa S."/>
            <person name="Schmid M.W."/>
            <person name="Shirakawa M."/>
            <person name="Solano R."/>
            <person name="Spunde A."/>
            <person name="Suetsugu N."/>
            <person name="Sugano S."/>
            <person name="Sugiyama A."/>
            <person name="Sun R."/>
            <person name="Suzuki Y."/>
            <person name="Takenaka M."/>
            <person name="Takezawa D."/>
            <person name="Tomogane H."/>
            <person name="Tsuzuki M."/>
            <person name="Ueda T."/>
            <person name="Umeda M."/>
            <person name="Ward J.M."/>
            <person name="Watanabe Y."/>
            <person name="Yazaki K."/>
            <person name="Yokoyama R."/>
            <person name="Yoshitake Y."/>
            <person name="Yotsui I."/>
            <person name="Zachgo S."/>
            <person name="Schmutz J."/>
        </authorList>
    </citation>
    <scope>NUCLEOTIDE SEQUENCE [LARGE SCALE GENOMIC DNA]</scope>
    <source>
        <strain evidence="9">Tak-1</strain>
    </source>
</reference>
<dbReference type="Gene3D" id="2.30.30.40">
    <property type="entry name" value="SH3 Domains"/>
    <property type="match status" value="1"/>
</dbReference>
<dbReference type="Gene3D" id="1.20.1270.60">
    <property type="entry name" value="Arfaptin homology (AH) domain/BAR domain"/>
    <property type="match status" value="1"/>
</dbReference>
<evidence type="ECO:0000256" key="6">
    <source>
        <dbReference type="SAM" id="MobiDB-lite"/>
    </source>
</evidence>
<proteinExistence type="predicted"/>
<protein>
    <recommendedName>
        <fullName evidence="7">SH3 domain-containing protein</fullName>
    </recommendedName>
</protein>
<dbReference type="AlphaFoldDB" id="A0A2R6WE65"/>
<dbReference type="Proteomes" id="UP000244005">
    <property type="component" value="Unassembled WGS sequence"/>
</dbReference>
<dbReference type="OMA" id="HNESTDC"/>
<keyword evidence="3" id="KW-0175">Coiled coil</keyword>
<feature type="domain" description="SH3" evidence="7">
    <location>
        <begin position="314"/>
        <end position="373"/>
    </location>
</feature>
<dbReference type="SUPFAM" id="SSF50044">
    <property type="entry name" value="SH3-domain"/>
    <property type="match status" value="1"/>
</dbReference>
<dbReference type="Pfam" id="PF14604">
    <property type="entry name" value="SH3_9"/>
    <property type="match status" value="1"/>
</dbReference>
<dbReference type="PANTHER" id="PTHR14167:SF81">
    <property type="entry name" value="ENDOPHILIN-A"/>
    <property type="match status" value="1"/>
</dbReference>
<dbReference type="PANTHER" id="PTHR14167">
    <property type="entry name" value="SH3 DOMAIN-CONTAINING"/>
    <property type="match status" value="1"/>
</dbReference>
<evidence type="ECO:0000256" key="1">
    <source>
        <dbReference type="ARBA" id="ARBA00004170"/>
    </source>
</evidence>
<dbReference type="EMBL" id="KZ772774">
    <property type="protein sequence ID" value="PTQ32150.1"/>
    <property type="molecule type" value="Genomic_DNA"/>
</dbReference>
<evidence type="ECO:0000256" key="3">
    <source>
        <dbReference type="ARBA" id="ARBA00023054"/>
    </source>
</evidence>
<accession>A0A2R6WE65</accession>
<comment type="subcellular location">
    <subcellularLocation>
        <location evidence="1">Membrane</location>
        <topology evidence="1">Peripheral membrane protein</topology>
    </subcellularLocation>
</comment>
<evidence type="ECO:0000256" key="2">
    <source>
        <dbReference type="ARBA" id="ARBA00022443"/>
    </source>
</evidence>
<name>A0A2R6WE65_MARPO</name>
<dbReference type="InterPro" id="IPR050384">
    <property type="entry name" value="Endophilin_SH3RF"/>
</dbReference>
<dbReference type="SUPFAM" id="SSF103657">
    <property type="entry name" value="BAR/IMD domain-like"/>
    <property type="match status" value="1"/>
</dbReference>
<feature type="compositionally biased region" description="Basic and acidic residues" evidence="6">
    <location>
        <begin position="170"/>
        <end position="179"/>
    </location>
</feature>
<keyword evidence="9" id="KW-1185">Reference proteome</keyword>
<keyword evidence="4" id="KW-0472">Membrane</keyword>
<gene>
    <name evidence="8" type="ORF">MARPO_0102s0021</name>
</gene>
<dbReference type="InterPro" id="IPR036028">
    <property type="entry name" value="SH3-like_dom_sf"/>
</dbReference>
<evidence type="ECO:0000256" key="5">
    <source>
        <dbReference type="PROSITE-ProRule" id="PRU00192"/>
    </source>
</evidence>
<dbReference type="InterPro" id="IPR001452">
    <property type="entry name" value="SH3_domain"/>
</dbReference>
<dbReference type="InterPro" id="IPR027267">
    <property type="entry name" value="AH/BAR_dom_sf"/>
</dbReference>
<sequence>MDALRKQASKFREQVAKQQQAVLKQFTGGGSQDNVITDEAELQRHQQLERLYTSTRAGKHYQREIVRGVEGLITTGAKQQEVASKLSDDCKRYATESPGVGGALARASHHHGTARASMETQRELLHRALGTQVAEPLRAMVMGAPLEDARHLTQRYDRLRQEAEAQSTEVNRRQLKQREAGPNSDNTVKLQMAEAKMTELNSAMAVLGKEAAAAMLAVEAQQQRLTLQRLIAMVEAERTYHQRVAEILDQLQAQMVSERQRSESAPPITAGTPVVDTFMAPPSYDDIKANGGRSNAPQGTGVTSGANATHTQKAMYFLAEVMHGFEAESEGELTLNVGDYVVVRQVSPTGWSEGECKGKAGWFPSTYVEQRQRVPASKVAENP</sequence>